<dbReference type="SUPFAM" id="SSF100920">
    <property type="entry name" value="Heat shock protein 70kD (HSP70), peptide-binding domain"/>
    <property type="match status" value="1"/>
</dbReference>
<dbReference type="InterPro" id="IPR043129">
    <property type="entry name" value="ATPase_NBD"/>
</dbReference>
<dbReference type="InterPro" id="IPR012725">
    <property type="entry name" value="Chaperone_DnaK"/>
</dbReference>
<feature type="modified residue" description="Phosphothreonine; by autocatalysis" evidence="9">
    <location>
        <position position="173"/>
    </location>
</feature>
<dbReference type="SUPFAM" id="SSF53067">
    <property type="entry name" value="Actin-like ATPase domain"/>
    <property type="match status" value="2"/>
</dbReference>
<dbReference type="NCBIfam" id="TIGR02350">
    <property type="entry name" value="prok_dnaK"/>
    <property type="match status" value="1"/>
</dbReference>
<evidence type="ECO:0000256" key="10">
    <source>
        <dbReference type="RuleBase" id="RU003322"/>
    </source>
</evidence>
<evidence type="ECO:0000256" key="7">
    <source>
        <dbReference type="ARBA" id="ARBA00023016"/>
    </source>
</evidence>
<gene>
    <name evidence="9 13" type="primary">dnaK</name>
    <name evidence="13" type="ORF">ACFFMS_26470</name>
</gene>
<accession>A0ABV5WN82</accession>
<dbReference type="Gene3D" id="2.60.34.10">
    <property type="entry name" value="Substrate Binding Domain Of DNAk, Chain A, domain 1"/>
    <property type="match status" value="1"/>
</dbReference>
<evidence type="ECO:0000256" key="6">
    <source>
        <dbReference type="ARBA" id="ARBA00022840"/>
    </source>
</evidence>
<name>A0ABV5WN82_9BACI</name>
<evidence type="ECO:0000256" key="5">
    <source>
        <dbReference type="ARBA" id="ARBA00022741"/>
    </source>
</evidence>
<feature type="region of interest" description="Disordered" evidence="12">
    <location>
        <begin position="579"/>
        <end position="611"/>
    </location>
</feature>
<feature type="compositionally biased region" description="Low complexity" evidence="12">
    <location>
        <begin position="579"/>
        <end position="593"/>
    </location>
</feature>
<evidence type="ECO:0000256" key="4">
    <source>
        <dbReference type="ARBA" id="ARBA00022553"/>
    </source>
</evidence>
<comment type="induction">
    <text evidence="9">By stress conditions e.g. heat shock.</text>
</comment>
<reference evidence="13 14" key="1">
    <citation type="submission" date="2024-09" db="EMBL/GenBank/DDBJ databases">
        <authorList>
            <person name="Sun Q."/>
            <person name="Mori K."/>
        </authorList>
    </citation>
    <scope>NUCLEOTIDE SEQUENCE [LARGE SCALE GENOMIC DNA]</scope>
    <source>
        <strain evidence="13 14">JCM 11201</strain>
    </source>
</reference>
<sequence length="611" mass="65495">MSKIIGIDLGTTNSCVAVMEGGEPKVIANAEGNRTTPSVVAFKNGERQVGEVAKRQSITNPNTIMSVKRHMGTDYKVNVEGKDYSPQEVSAIILQHLKSYAEEYLGEKVTKAVITVPAYFNDAERQATKDAGRIAGLEVERIINEPTAAALAYGLDKTDEEQKILVYDLGGGTFDVSVLELAEGTFEVMATAGDNRLGGDDFDQVIIDYLVAEFKKENGLDLSQDKMALQRLKDAAEKAKKDLSGVTSTQISLPFISAGAAGPLHLEVTLTRAKFEEISAGLVERTLGPTRRAMQDAGLSASEIDKVILVGGSTRIPAVQEAIKRETGKEPFKGVNPDEVVALGAAIQGGVLTGDVKGVLLLDVTPLSLGIETMGGVFTKLIDRNTTIPTSKSQVFSTAADSQTAVDIHVLQGERPMAADNKTLGRFQLGDIPPAPRGIPQIEVSFDIDANGIVNVRAKDLGTNKEQTITITSSTSLSDDEIDRMVREAEANAEADKQRKEEAEIRNEADQLVFQTDKVVKDLEGKVDAAEVAKANEAKDALKAAIEANDLAQIREKKDALQEIVQQLSVKLYEQAAQAAQQAQGAEAEAGAGAKKDNVVDAEYEEVQDDK</sequence>
<keyword evidence="6 9" id="KW-0067">ATP-binding</keyword>
<dbReference type="InterPro" id="IPR013126">
    <property type="entry name" value="Hsp_70_fam"/>
</dbReference>
<dbReference type="NCBIfam" id="NF001413">
    <property type="entry name" value="PRK00290.1"/>
    <property type="match status" value="1"/>
</dbReference>
<evidence type="ECO:0000256" key="8">
    <source>
        <dbReference type="ARBA" id="ARBA00023186"/>
    </source>
</evidence>
<protein>
    <recommendedName>
        <fullName evidence="3 9">Chaperone protein DnaK</fullName>
    </recommendedName>
    <alternativeName>
        <fullName evidence="9">HSP70</fullName>
    </alternativeName>
    <alternativeName>
        <fullName evidence="9">Heat shock 70 kDa protein</fullName>
    </alternativeName>
    <alternativeName>
        <fullName evidence="9">Heat shock protein 70</fullName>
    </alternativeName>
</protein>
<keyword evidence="7 9" id="KW-0346">Stress response</keyword>
<dbReference type="SUPFAM" id="SSF100934">
    <property type="entry name" value="Heat shock protein 70kD (HSP70), C-terminal subdomain"/>
    <property type="match status" value="1"/>
</dbReference>
<dbReference type="Gene3D" id="1.20.1270.10">
    <property type="match status" value="1"/>
</dbReference>
<feature type="coiled-coil region" evidence="11">
    <location>
        <begin position="222"/>
        <end position="249"/>
    </location>
</feature>
<evidence type="ECO:0000313" key="14">
    <source>
        <dbReference type="Proteomes" id="UP001589609"/>
    </source>
</evidence>
<dbReference type="CDD" id="cd10234">
    <property type="entry name" value="ASKHA_NBD_HSP70_DnaK-like"/>
    <property type="match status" value="1"/>
</dbReference>
<evidence type="ECO:0000256" key="1">
    <source>
        <dbReference type="ARBA" id="ARBA00002290"/>
    </source>
</evidence>
<dbReference type="Proteomes" id="UP001589609">
    <property type="component" value="Unassembled WGS sequence"/>
</dbReference>
<keyword evidence="11" id="KW-0175">Coiled coil</keyword>
<organism evidence="13 14">
    <name type="scientific">Ectobacillus funiculus</name>
    <dbReference type="NCBI Taxonomy" id="137993"/>
    <lineage>
        <taxon>Bacteria</taxon>
        <taxon>Bacillati</taxon>
        <taxon>Bacillota</taxon>
        <taxon>Bacilli</taxon>
        <taxon>Bacillales</taxon>
        <taxon>Bacillaceae</taxon>
        <taxon>Ectobacillus</taxon>
    </lineage>
</organism>
<evidence type="ECO:0000256" key="3">
    <source>
        <dbReference type="ARBA" id="ARBA00014415"/>
    </source>
</evidence>
<keyword evidence="5 9" id="KW-0547">Nucleotide-binding</keyword>
<evidence type="ECO:0000256" key="9">
    <source>
        <dbReference type="HAMAP-Rule" id="MF_00332"/>
    </source>
</evidence>
<keyword evidence="14" id="KW-1185">Reference proteome</keyword>
<dbReference type="Gene3D" id="3.90.640.10">
    <property type="entry name" value="Actin, Chain A, domain 4"/>
    <property type="match status" value="1"/>
</dbReference>
<proteinExistence type="evidence at transcript level"/>
<comment type="caution">
    <text evidence="13">The sequence shown here is derived from an EMBL/GenBank/DDBJ whole genome shotgun (WGS) entry which is preliminary data.</text>
</comment>
<dbReference type="PROSITE" id="PS00329">
    <property type="entry name" value="HSP70_2"/>
    <property type="match status" value="1"/>
</dbReference>
<dbReference type="HAMAP" id="MF_00332">
    <property type="entry name" value="DnaK"/>
    <property type="match status" value="1"/>
</dbReference>
<evidence type="ECO:0000256" key="2">
    <source>
        <dbReference type="ARBA" id="ARBA00007381"/>
    </source>
</evidence>
<feature type="coiled-coil region" evidence="11">
    <location>
        <begin position="486"/>
        <end position="571"/>
    </location>
</feature>
<dbReference type="PANTHER" id="PTHR19375">
    <property type="entry name" value="HEAT SHOCK PROTEIN 70KDA"/>
    <property type="match status" value="1"/>
</dbReference>
<dbReference type="PRINTS" id="PR00301">
    <property type="entry name" value="HEATSHOCK70"/>
</dbReference>
<dbReference type="InterPro" id="IPR029048">
    <property type="entry name" value="HSP70_C_sf"/>
</dbReference>
<evidence type="ECO:0000256" key="11">
    <source>
        <dbReference type="SAM" id="Coils"/>
    </source>
</evidence>
<evidence type="ECO:0000256" key="12">
    <source>
        <dbReference type="SAM" id="MobiDB-lite"/>
    </source>
</evidence>
<dbReference type="RefSeq" id="WP_129727319.1">
    <property type="nucleotide sequence ID" value="NZ_JAPCYI010000001.1"/>
</dbReference>
<comment type="similarity">
    <text evidence="2 9 10">Belongs to the heat shock protein 70 family.</text>
</comment>
<dbReference type="PROSITE" id="PS01036">
    <property type="entry name" value="HSP70_3"/>
    <property type="match status" value="1"/>
</dbReference>
<dbReference type="Gene3D" id="3.30.420.40">
    <property type="match status" value="2"/>
</dbReference>
<dbReference type="InterPro" id="IPR029047">
    <property type="entry name" value="HSP70_peptide-bd_sf"/>
</dbReference>
<dbReference type="PROSITE" id="PS00297">
    <property type="entry name" value="HSP70_1"/>
    <property type="match status" value="1"/>
</dbReference>
<evidence type="ECO:0000313" key="13">
    <source>
        <dbReference type="EMBL" id="MFB9761780.1"/>
    </source>
</evidence>
<keyword evidence="4 9" id="KW-0597">Phosphoprotein</keyword>
<comment type="function">
    <text evidence="1 9">Acts as a chaperone.</text>
</comment>
<feature type="compositionally biased region" description="Acidic residues" evidence="12">
    <location>
        <begin position="600"/>
        <end position="611"/>
    </location>
</feature>
<keyword evidence="8 9" id="KW-0143">Chaperone</keyword>
<dbReference type="Pfam" id="PF00012">
    <property type="entry name" value="HSP70"/>
    <property type="match status" value="1"/>
</dbReference>
<dbReference type="InterPro" id="IPR018181">
    <property type="entry name" value="Heat_shock_70_CS"/>
</dbReference>
<dbReference type="EMBL" id="JBHMAF010000196">
    <property type="protein sequence ID" value="MFB9761780.1"/>
    <property type="molecule type" value="Genomic_DNA"/>
</dbReference>